<keyword evidence="1" id="KW-1133">Transmembrane helix</keyword>
<gene>
    <name evidence="2" type="ORF">EHQ90_07695</name>
</gene>
<comment type="caution">
    <text evidence="2">The sequence shown here is derived from an EMBL/GenBank/DDBJ whole genome shotgun (WGS) entry which is preliminary data.</text>
</comment>
<sequence>MKERIKKTKFSFNDLMFRIPGILIFLACGSAEVALRVTKNPSEIVLPGEITLPTFMLFSGVGLIMFLGPYILMALDIYREWKNPTASLRLTKKQNTEDGNA</sequence>
<evidence type="ECO:0000256" key="1">
    <source>
        <dbReference type="SAM" id="Phobius"/>
    </source>
</evidence>
<dbReference type="RefSeq" id="WP_135684559.1">
    <property type="nucleotide sequence ID" value="NZ_RQEQ01000080.1"/>
</dbReference>
<protein>
    <submittedName>
        <fullName evidence="2">Uncharacterized protein</fullName>
    </submittedName>
</protein>
<dbReference type="Proteomes" id="UP000297422">
    <property type="component" value="Unassembled WGS sequence"/>
</dbReference>
<organism evidence="2 3">
    <name type="scientific">Leptospira stimsonii</name>
    <dbReference type="NCBI Taxonomy" id="2202203"/>
    <lineage>
        <taxon>Bacteria</taxon>
        <taxon>Pseudomonadati</taxon>
        <taxon>Spirochaetota</taxon>
        <taxon>Spirochaetia</taxon>
        <taxon>Leptospirales</taxon>
        <taxon>Leptospiraceae</taxon>
        <taxon>Leptospira</taxon>
    </lineage>
</organism>
<proteinExistence type="predicted"/>
<keyword evidence="1" id="KW-0812">Transmembrane</keyword>
<keyword evidence="1" id="KW-0472">Membrane</keyword>
<feature type="transmembrane region" description="Helical" evidence="1">
    <location>
        <begin position="50"/>
        <end position="72"/>
    </location>
</feature>
<keyword evidence="3" id="KW-1185">Reference proteome</keyword>
<name>A0ABY2N5R4_9LEPT</name>
<evidence type="ECO:0000313" key="3">
    <source>
        <dbReference type="Proteomes" id="UP000297422"/>
    </source>
</evidence>
<reference evidence="3" key="1">
    <citation type="journal article" date="2019" name="PLoS Negl. Trop. Dis.">
        <title>Revisiting the worldwide diversity of Leptospira species in the environment.</title>
        <authorList>
            <person name="Vincent A.T."/>
            <person name="Schiettekatte O."/>
            <person name="Bourhy P."/>
            <person name="Veyrier F.J."/>
            <person name="Picardeau M."/>
        </authorList>
    </citation>
    <scope>NUCLEOTIDE SEQUENCE [LARGE SCALE GENOMIC DNA]</scope>
    <source>
        <strain evidence="3">201702407</strain>
    </source>
</reference>
<evidence type="ECO:0000313" key="2">
    <source>
        <dbReference type="EMBL" id="TGM17257.1"/>
    </source>
</evidence>
<dbReference type="EMBL" id="RQGT01000059">
    <property type="protein sequence ID" value="TGM17257.1"/>
    <property type="molecule type" value="Genomic_DNA"/>
</dbReference>
<accession>A0ABY2N5R4</accession>